<keyword evidence="3" id="KW-1185">Reference proteome</keyword>
<dbReference type="AlphaFoldDB" id="A0A4Y9ZQG2"/>
<sequence>MLLLCDSDDSHPTHRSHAMILTLSEKDYLNTLLKDESGRALYQINTPSTIFGGRTTITRLIGQMDHEIAWIAWNSFTPDEFHQHGRTVEASERFPRKGFFRTRRVLLASDGQSYVWKDGRGGVKVNRTAAPPCPAAHPSSESIQLDRADAEHSRVAKYHTRSLGFFSKSHPAYLEVAADGVPILDDIVASFVYVEKKRQQHKD</sequence>
<proteinExistence type="predicted"/>
<evidence type="ECO:0000313" key="2">
    <source>
        <dbReference type="EMBL" id="TFY75689.1"/>
    </source>
</evidence>
<evidence type="ECO:0000313" key="3">
    <source>
        <dbReference type="Proteomes" id="UP000298061"/>
    </source>
</evidence>
<organism evidence="2 3">
    <name type="scientific">Hericium alpestre</name>
    <dbReference type="NCBI Taxonomy" id="135208"/>
    <lineage>
        <taxon>Eukaryota</taxon>
        <taxon>Fungi</taxon>
        <taxon>Dikarya</taxon>
        <taxon>Basidiomycota</taxon>
        <taxon>Agaricomycotina</taxon>
        <taxon>Agaricomycetes</taxon>
        <taxon>Russulales</taxon>
        <taxon>Hericiaceae</taxon>
        <taxon>Hericium</taxon>
    </lineage>
</organism>
<feature type="domain" description="DUF6593" evidence="1">
    <location>
        <begin position="27"/>
        <end position="199"/>
    </location>
</feature>
<protein>
    <recommendedName>
        <fullName evidence="1">DUF6593 domain-containing protein</fullName>
    </recommendedName>
</protein>
<dbReference type="EMBL" id="SFCI01001469">
    <property type="protein sequence ID" value="TFY75689.1"/>
    <property type="molecule type" value="Genomic_DNA"/>
</dbReference>
<dbReference type="Pfam" id="PF20236">
    <property type="entry name" value="DUF6593"/>
    <property type="match status" value="1"/>
</dbReference>
<dbReference type="InterPro" id="IPR046528">
    <property type="entry name" value="DUF6593"/>
</dbReference>
<dbReference type="Proteomes" id="UP000298061">
    <property type="component" value="Unassembled WGS sequence"/>
</dbReference>
<dbReference type="STRING" id="135208.A0A4Y9ZQG2"/>
<reference evidence="2 3" key="1">
    <citation type="submission" date="2019-02" db="EMBL/GenBank/DDBJ databases">
        <title>Genome sequencing of the rare red list fungi Hericium alpestre (H. flagellum).</title>
        <authorList>
            <person name="Buettner E."/>
            <person name="Kellner H."/>
        </authorList>
    </citation>
    <scope>NUCLEOTIDE SEQUENCE [LARGE SCALE GENOMIC DNA]</scope>
    <source>
        <strain evidence="2 3">DSM 108284</strain>
    </source>
</reference>
<name>A0A4Y9ZQG2_9AGAM</name>
<comment type="caution">
    <text evidence="2">The sequence shown here is derived from an EMBL/GenBank/DDBJ whole genome shotgun (WGS) entry which is preliminary data.</text>
</comment>
<dbReference type="OrthoDB" id="3360976at2759"/>
<evidence type="ECO:0000259" key="1">
    <source>
        <dbReference type="Pfam" id="PF20236"/>
    </source>
</evidence>
<gene>
    <name evidence="2" type="ORF">EWM64_g8324</name>
</gene>
<accession>A0A4Y9ZQG2</accession>